<accession>A0A7G7MNH7</accession>
<dbReference type="Pfam" id="PF01066">
    <property type="entry name" value="CDP-OH_P_transf"/>
    <property type="match status" value="1"/>
</dbReference>
<dbReference type="Gene3D" id="1.20.120.1760">
    <property type="match status" value="1"/>
</dbReference>
<dbReference type="GO" id="GO:0008654">
    <property type="term" value="P:phospholipid biosynthetic process"/>
    <property type="evidence" value="ECO:0007669"/>
    <property type="project" value="UniProtKB-KW"/>
</dbReference>
<evidence type="ECO:0000256" key="7">
    <source>
        <dbReference type="ARBA" id="ARBA00023098"/>
    </source>
</evidence>
<dbReference type="Proteomes" id="UP000515728">
    <property type="component" value="Chromosome"/>
</dbReference>
<feature type="transmembrane region" description="Helical" evidence="13">
    <location>
        <begin position="165"/>
        <end position="185"/>
    </location>
</feature>
<comment type="subcellular location">
    <subcellularLocation>
        <location evidence="1">Membrane</location>
        <topology evidence="1">Multi-pass membrane protein</topology>
    </subcellularLocation>
</comment>
<keyword evidence="9" id="KW-0594">Phospholipid biosynthesis</keyword>
<protein>
    <submittedName>
        <fullName evidence="15">Phosphatidylcholine/phosphatidylserine synthase</fullName>
    </submittedName>
</protein>
<name>A0A7G7MNH7_9PSEU</name>
<dbReference type="InterPro" id="IPR050324">
    <property type="entry name" value="CDP-alcohol_PTase-I"/>
</dbReference>
<dbReference type="KEGG" id="ppel:H6H00_10840"/>
<feature type="transmembrane region" description="Helical" evidence="13">
    <location>
        <begin position="138"/>
        <end position="159"/>
    </location>
</feature>
<evidence type="ECO:0000256" key="9">
    <source>
        <dbReference type="ARBA" id="ARBA00023209"/>
    </source>
</evidence>
<organism evidence="15 16">
    <name type="scientific">Pseudonocardia petroleophila</name>
    <dbReference type="NCBI Taxonomy" id="37331"/>
    <lineage>
        <taxon>Bacteria</taxon>
        <taxon>Bacillati</taxon>
        <taxon>Actinomycetota</taxon>
        <taxon>Actinomycetes</taxon>
        <taxon>Pseudonocardiales</taxon>
        <taxon>Pseudonocardiaceae</taxon>
        <taxon>Pseudonocardia</taxon>
    </lineage>
</organism>
<feature type="region of interest" description="Disordered" evidence="12">
    <location>
        <begin position="418"/>
        <end position="437"/>
    </location>
</feature>
<evidence type="ECO:0000259" key="14">
    <source>
        <dbReference type="PROSITE" id="PS51674"/>
    </source>
</evidence>
<dbReference type="InterPro" id="IPR012616">
    <property type="entry name" value="CDP-OH_P_trans_C"/>
</dbReference>
<dbReference type="InterPro" id="IPR000462">
    <property type="entry name" value="CDP-OH_P_trans"/>
</dbReference>
<dbReference type="InterPro" id="IPR034768">
    <property type="entry name" value="4FE4S_WBL"/>
</dbReference>
<keyword evidence="5 13" id="KW-0812">Transmembrane</keyword>
<keyword evidence="3" id="KW-0444">Lipid biosynthesis</keyword>
<dbReference type="InterPro" id="IPR043130">
    <property type="entry name" value="CDP-OH_PTrfase_TM_dom"/>
</dbReference>
<dbReference type="PROSITE" id="PS00379">
    <property type="entry name" value="CDP_ALCOHOL_P_TRANSF"/>
    <property type="match status" value="1"/>
</dbReference>
<evidence type="ECO:0000313" key="15">
    <source>
        <dbReference type="EMBL" id="QNG54338.1"/>
    </source>
</evidence>
<evidence type="ECO:0000256" key="10">
    <source>
        <dbReference type="ARBA" id="ARBA00023264"/>
    </source>
</evidence>
<sequence>MPAPYPAGVRLLPNAVTVIALSAGLSSVYFALGERFDMAVLAVGVAALCDALDGRLARLLDASTRIGAELDSLADLVSFGVSPALVLYVWQLQAWQIGSEGRFGWVVALTFTVCMALRLARFNTLLDEEDEYPFAKEFFVGVPAPAAALVAGIPLFASLHLGEGWWSAPVVVGVWMLVAAALMVSRLPTLSFKTVRVAPRLIAPLLVLVGLLAAVLVTAPFLTLAVVGLLYLGALPYTVYRYRWLSRHPEAWDVPGRERRAVVRAARSARRLGLRPPLRRRVAGRASEVAGRARGAVAGGRAAPGRRRAAAAARPRPRPGRAPARPQPPGPAPGPPPLTPPHAPASSPLPPREFAAPTRRVAAPTPRVSGCRPVSSRLPPGELAAAARRFGRPHPASVPMPPGESAVGARGVAGTTYVIGQHGVRERKTRGVDSVGS</sequence>
<feature type="transmembrane region" description="Helical" evidence="13">
    <location>
        <begin position="103"/>
        <end position="126"/>
    </location>
</feature>
<keyword evidence="7" id="KW-0443">Lipid metabolism</keyword>
<evidence type="ECO:0000256" key="6">
    <source>
        <dbReference type="ARBA" id="ARBA00022989"/>
    </source>
</evidence>
<evidence type="ECO:0000313" key="16">
    <source>
        <dbReference type="Proteomes" id="UP000515728"/>
    </source>
</evidence>
<dbReference type="PROSITE" id="PS51674">
    <property type="entry name" value="4FE4S_WBL"/>
    <property type="match status" value="1"/>
</dbReference>
<dbReference type="PANTHER" id="PTHR14269">
    <property type="entry name" value="CDP-DIACYLGLYCEROL--GLYCEROL-3-PHOSPHATE 3-PHOSPHATIDYLTRANSFERASE-RELATED"/>
    <property type="match status" value="1"/>
</dbReference>
<evidence type="ECO:0000256" key="1">
    <source>
        <dbReference type="ARBA" id="ARBA00004141"/>
    </source>
</evidence>
<reference evidence="15 16" key="1">
    <citation type="submission" date="2020-08" db="EMBL/GenBank/DDBJ databases">
        <authorList>
            <person name="Mo P."/>
        </authorList>
    </citation>
    <scope>NUCLEOTIDE SEQUENCE [LARGE SCALE GENOMIC DNA]</scope>
    <source>
        <strain evidence="15 16">CGMCC 4.1532</strain>
    </source>
</reference>
<feature type="domain" description="4Fe-4S Wbl-type" evidence="14">
    <location>
        <begin position="241"/>
        <end position="308"/>
    </location>
</feature>
<dbReference type="InterPro" id="IPR048254">
    <property type="entry name" value="CDP_ALCOHOL_P_TRANSF_CS"/>
</dbReference>
<dbReference type="GO" id="GO:0016780">
    <property type="term" value="F:phosphotransferase activity, for other substituted phosphate groups"/>
    <property type="evidence" value="ECO:0007669"/>
    <property type="project" value="InterPro"/>
</dbReference>
<evidence type="ECO:0000256" key="2">
    <source>
        <dbReference type="ARBA" id="ARBA00010441"/>
    </source>
</evidence>
<keyword evidence="10" id="KW-1208">Phospholipid metabolism</keyword>
<feature type="transmembrane region" description="Helical" evidence="13">
    <location>
        <begin position="197"/>
        <end position="215"/>
    </location>
</feature>
<evidence type="ECO:0000256" key="3">
    <source>
        <dbReference type="ARBA" id="ARBA00022516"/>
    </source>
</evidence>
<proteinExistence type="inferred from homology"/>
<keyword evidence="4 11" id="KW-0808">Transferase</keyword>
<gene>
    <name evidence="15" type="ORF">H6H00_10840</name>
</gene>
<evidence type="ECO:0000256" key="4">
    <source>
        <dbReference type="ARBA" id="ARBA00022679"/>
    </source>
</evidence>
<feature type="region of interest" description="Disordered" evidence="12">
    <location>
        <begin position="284"/>
        <end position="409"/>
    </location>
</feature>
<dbReference type="EMBL" id="CP060131">
    <property type="protein sequence ID" value="QNG54338.1"/>
    <property type="molecule type" value="Genomic_DNA"/>
</dbReference>
<feature type="compositionally biased region" description="Basic residues" evidence="12">
    <location>
        <begin position="304"/>
        <end position="319"/>
    </location>
</feature>
<comment type="similarity">
    <text evidence="2 11">Belongs to the CDP-alcohol phosphatidyltransferase class-I family.</text>
</comment>
<keyword evidence="8 13" id="KW-0472">Membrane</keyword>
<evidence type="ECO:0000256" key="5">
    <source>
        <dbReference type="ARBA" id="ARBA00022692"/>
    </source>
</evidence>
<evidence type="ECO:0000256" key="12">
    <source>
        <dbReference type="SAM" id="MobiDB-lite"/>
    </source>
</evidence>
<keyword evidence="6 13" id="KW-1133">Transmembrane helix</keyword>
<feature type="transmembrane region" description="Helical" evidence="13">
    <location>
        <begin position="12"/>
        <end position="32"/>
    </location>
</feature>
<dbReference type="AlphaFoldDB" id="A0A7G7MNH7"/>
<feature type="compositionally biased region" description="Low complexity" evidence="12">
    <location>
        <begin position="355"/>
        <end position="368"/>
    </location>
</feature>
<feature type="compositionally biased region" description="Low complexity" evidence="12">
    <location>
        <begin position="284"/>
        <end position="303"/>
    </location>
</feature>
<keyword evidence="16" id="KW-1185">Reference proteome</keyword>
<evidence type="ECO:0000256" key="13">
    <source>
        <dbReference type="SAM" id="Phobius"/>
    </source>
</evidence>
<dbReference type="GO" id="GO:0016020">
    <property type="term" value="C:membrane"/>
    <property type="evidence" value="ECO:0007669"/>
    <property type="project" value="UniProtKB-SubCell"/>
</dbReference>
<evidence type="ECO:0000256" key="11">
    <source>
        <dbReference type="RuleBase" id="RU003750"/>
    </source>
</evidence>
<dbReference type="Pfam" id="PF08009">
    <property type="entry name" value="CDP-OH_P_tran_2"/>
    <property type="match status" value="1"/>
</dbReference>
<dbReference type="PANTHER" id="PTHR14269:SF61">
    <property type="entry name" value="CDP-DIACYLGLYCEROL--SERINE O-PHOSPHATIDYLTRANSFERASE"/>
    <property type="match status" value="1"/>
</dbReference>
<feature type="compositionally biased region" description="Pro residues" evidence="12">
    <location>
        <begin position="325"/>
        <end position="351"/>
    </location>
</feature>
<evidence type="ECO:0000256" key="8">
    <source>
        <dbReference type="ARBA" id="ARBA00023136"/>
    </source>
</evidence>